<keyword evidence="6 10" id="KW-0472">Membrane</keyword>
<evidence type="ECO:0000256" key="10">
    <source>
        <dbReference type="SAM" id="Phobius"/>
    </source>
</evidence>
<keyword evidence="3 10" id="KW-0812">Transmembrane</keyword>
<organism evidence="11">
    <name type="scientific">Trieres chinensis</name>
    <name type="common">Marine centric diatom</name>
    <name type="synonym">Odontella sinensis</name>
    <dbReference type="NCBI Taxonomy" id="1514140"/>
    <lineage>
        <taxon>Eukaryota</taxon>
        <taxon>Sar</taxon>
        <taxon>Stramenopiles</taxon>
        <taxon>Ochrophyta</taxon>
        <taxon>Bacillariophyta</taxon>
        <taxon>Mediophyceae</taxon>
        <taxon>Biddulphiophycidae</taxon>
        <taxon>Eupodiscales</taxon>
        <taxon>Parodontellaceae</taxon>
        <taxon>Trieres</taxon>
    </lineage>
</organism>
<dbReference type="PRINTS" id="PR00762">
    <property type="entry name" value="CLCHANNEL"/>
</dbReference>
<feature type="transmembrane region" description="Helical" evidence="10">
    <location>
        <begin position="182"/>
        <end position="201"/>
    </location>
</feature>
<evidence type="ECO:0000256" key="2">
    <source>
        <dbReference type="ARBA" id="ARBA00022448"/>
    </source>
</evidence>
<dbReference type="GO" id="GO:0005254">
    <property type="term" value="F:chloride channel activity"/>
    <property type="evidence" value="ECO:0007669"/>
    <property type="project" value="UniProtKB-KW"/>
</dbReference>
<dbReference type="PANTHER" id="PTHR43427:SF6">
    <property type="entry name" value="CHLORIDE CHANNEL PROTEIN CLC-E"/>
    <property type="match status" value="1"/>
</dbReference>
<feature type="transmembrane region" description="Helical" evidence="10">
    <location>
        <begin position="14"/>
        <end position="33"/>
    </location>
</feature>
<dbReference type="SUPFAM" id="SSF81340">
    <property type="entry name" value="Clc chloride channel"/>
    <property type="match status" value="1"/>
</dbReference>
<evidence type="ECO:0000256" key="9">
    <source>
        <dbReference type="ARBA" id="ARBA00023303"/>
    </source>
</evidence>
<keyword evidence="5" id="KW-0406">Ion transport</keyword>
<reference evidence="11" key="1">
    <citation type="submission" date="2021-01" db="EMBL/GenBank/DDBJ databases">
        <authorList>
            <person name="Corre E."/>
            <person name="Pelletier E."/>
            <person name="Niang G."/>
            <person name="Scheremetjew M."/>
            <person name="Finn R."/>
            <person name="Kale V."/>
            <person name="Holt S."/>
            <person name="Cochrane G."/>
            <person name="Meng A."/>
            <person name="Brown T."/>
            <person name="Cohen L."/>
        </authorList>
    </citation>
    <scope>NUCLEOTIDE SEQUENCE</scope>
    <source>
        <strain evidence="11">Grunow 1884</strain>
    </source>
</reference>
<dbReference type="AlphaFoldDB" id="A0A7S2EG16"/>
<keyword evidence="4 10" id="KW-1133">Transmembrane helix</keyword>
<keyword evidence="7" id="KW-0869">Chloride channel</keyword>
<feature type="transmembrane region" description="Helical" evidence="10">
    <location>
        <begin position="455"/>
        <end position="478"/>
    </location>
</feature>
<feature type="transmembrane region" description="Helical" evidence="10">
    <location>
        <begin position="304"/>
        <end position="329"/>
    </location>
</feature>
<feature type="transmembrane region" description="Helical" evidence="10">
    <location>
        <begin position="403"/>
        <end position="424"/>
    </location>
</feature>
<dbReference type="GO" id="GO:0034707">
    <property type="term" value="C:chloride channel complex"/>
    <property type="evidence" value="ECO:0007669"/>
    <property type="project" value="UniProtKB-KW"/>
</dbReference>
<evidence type="ECO:0000256" key="7">
    <source>
        <dbReference type="ARBA" id="ARBA00023173"/>
    </source>
</evidence>
<dbReference type="InterPro" id="IPR050368">
    <property type="entry name" value="ClC-type_chloride_channel"/>
</dbReference>
<sequence>MRPTGRASPEVQRIYHRGLGLPWIACILIYCALAERQVKSTVAFPEGGRSWTRPVCALSVVANAGRKNPASNVPNSLASGAVTRASLGRPLHAYPEDQREIEPNGGTILLEVEPPSAKREIATVSDFGPPPQSAPKIDWNRARVLGLSILVGMLSGLNISAFKLAIDFIRDLSYGSEFAEHFPVFCIPVLGGLGVGALLLMGGDFPPGLRGVTREVDSDVVSFCAVNNDEEDRGNTFSMAQRFSRKSFAAVVTLGTGNSLGPEGPAVEAGMSVSRLCMSATGYPFAASKGEISDVVSRVERSRLLLACGAAAGVSAGFNAPLSGVFFALEIVQKSLPTSIGVSSKDENSKICVEAEPLGSESINISAILLASVTSALISELVLGKELALRISSYEFVSPLAELPLYLLLGVLSGLVAALFSGLAQQSKAIFEGTKGPKPVQEVFQNMPLWLKPSLGGLTCGLIGTMFPQVLFFGYETLNSLLSSTDIPTAELFMLLGIKAFSTAVAAASGLVGGTFAPSLFLGGMLGAGFHNVVLDLLQSAQQSIPAWKELEQPILMSGVPAYAMVGAASVLAALFRAPLTASLLLFECTRDYDVILPLMASAGVASLIGDVVEEALEEQKRELDAVSWGDLASIGTTQDDEVCRVEWDDR</sequence>
<keyword evidence="8" id="KW-0868">Chloride</keyword>
<name>A0A7S2EG16_TRICV</name>
<keyword evidence="2" id="KW-0813">Transport</keyword>
<evidence type="ECO:0000256" key="5">
    <source>
        <dbReference type="ARBA" id="ARBA00023065"/>
    </source>
</evidence>
<evidence type="ECO:0000313" key="11">
    <source>
        <dbReference type="EMBL" id="CAD9333233.1"/>
    </source>
</evidence>
<dbReference type="Gene3D" id="1.10.3080.10">
    <property type="entry name" value="Clc chloride channel"/>
    <property type="match status" value="1"/>
</dbReference>
<evidence type="ECO:0000256" key="6">
    <source>
        <dbReference type="ARBA" id="ARBA00023136"/>
    </source>
</evidence>
<comment type="subcellular location">
    <subcellularLocation>
        <location evidence="1">Membrane</location>
        <topology evidence="1">Multi-pass membrane protein</topology>
    </subcellularLocation>
</comment>
<dbReference type="CDD" id="cd00400">
    <property type="entry name" value="Voltage_gated_ClC"/>
    <property type="match status" value="1"/>
</dbReference>
<evidence type="ECO:0000256" key="4">
    <source>
        <dbReference type="ARBA" id="ARBA00022989"/>
    </source>
</evidence>
<gene>
    <name evidence="11" type="ORF">OSIN01602_LOCUS7009</name>
</gene>
<accession>A0A7S2EG16</accession>
<feature type="transmembrane region" description="Helical" evidence="10">
    <location>
        <begin position="363"/>
        <end position="383"/>
    </location>
</feature>
<dbReference type="InterPro" id="IPR014743">
    <property type="entry name" value="Cl-channel_core"/>
</dbReference>
<protein>
    <recommendedName>
        <fullName evidence="12">Chloride channel protein</fullName>
    </recommendedName>
</protein>
<evidence type="ECO:0008006" key="12">
    <source>
        <dbReference type="Google" id="ProtNLM"/>
    </source>
</evidence>
<feature type="transmembrane region" description="Helical" evidence="10">
    <location>
        <begin position="490"/>
        <end position="510"/>
    </location>
</feature>
<dbReference type="PANTHER" id="PTHR43427">
    <property type="entry name" value="CHLORIDE CHANNEL PROTEIN CLC-E"/>
    <property type="match status" value="1"/>
</dbReference>
<evidence type="ECO:0000256" key="3">
    <source>
        <dbReference type="ARBA" id="ARBA00022692"/>
    </source>
</evidence>
<evidence type="ECO:0000256" key="8">
    <source>
        <dbReference type="ARBA" id="ARBA00023214"/>
    </source>
</evidence>
<dbReference type="InterPro" id="IPR001807">
    <property type="entry name" value="ClC"/>
</dbReference>
<evidence type="ECO:0000256" key="1">
    <source>
        <dbReference type="ARBA" id="ARBA00004141"/>
    </source>
</evidence>
<proteinExistence type="predicted"/>
<dbReference type="Pfam" id="PF00654">
    <property type="entry name" value="Voltage_CLC"/>
    <property type="match status" value="1"/>
</dbReference>
<feature type="transmembrane region" description="Helical" evidence="10">
    <location>
        <begin position="144"/>
        <end position="162"/>
    </location>
</feature>
<dbReference type="EMBL" id="HBGO01012614">
    <property type="protein sequence ID" value="CAD9333233.1"/>
    <property type="molecule type" value="Transcribed_RNA"/>
</dbReference>
<keyword evidence="9" id="KW-0407">Ion channel</keyword>